<reference evidence="2" key="1">
    <citation type="submission" date="2017-03" db="EMBL/GenBank/DDBJ databases">
        <authorList>
            <person name="Monnet C."/>
        </authorList>
    </citation>
    <scope>NUCLEOTIDE SEQUENCE [LARGE SCALE GENOMIC DNA]</scope>
    <source>
        <strain evidence="2">CNRZ 920</strain>
    </source>
</reference>
<name>A0A2H1KMY2_BREAU</name>
<dbReference type="Proteomes" id="UP000234289">
    <property type="component" value="Unassembled WGS sequence"/>
</dbReference>
<gene>
    <name evidence="1" type="ORF">BAUR920_03386</name>
</gene>
<dbReference type="AlphaFoldDB" id="A0A2H1KMY2"/>
<dbReference type="RefSeq" id="WP_101639541.1">
    <property type="nucleotide sequence ID" value="NZ_FXZG01000030.1"/>
</dbReference>
<organism evidence="1 2">
    <name type="scientific">Brevibacterium aurantiacum</name>
    <dbReference type="NCBI Taxonomy" id="273384"/>
    <lineage>
        <taxon>Bacteria</taxon>
        <taxon>Bacillati</taxon>
        <taxon>Actinomycetota</taxon>
        <taxon>Actinomycetes</taxon>
        <taxon>Micrococcales</taxon>
        <taxon>Brevibacteriaceae</taxon>
        <taxon>Brevibacterium</taxon>
    </lineage>
</organism>
<proteinExistence type="predicted"/>
<protein>
    <recommendedName>
        <fullName evidence="3">PIN domain-containing protein</fullName>
    </recommendedName>
</protein>
<evidence type="ECO:0000313" key="1">
    <source>
        <dbReference type="EMBL" id="SMY01163.1"/>
    </source>
</evidence>
<evidence type="ECO:0000313" key="2">
    <source>
        <dbReference type="Proteomes" id="UP000234289"/>
    </source>
</evidence>
<sequence>MSQSFDDALILGWEPLEGTYGLPDPDDEHVVAAAEMGSAEVIVTENLKDFPAAKLPALIRAVPAREFAYDTVRQHLTQGSLAVIALCERSGRQGPKLSVSDLLTILDERYKMTATAELLSMAPGLRDILH</sequence>
<evidence type="ECO:0008006" key="3">
    <source>
        <dbReference type="Google" id="ProtNLM"/>
    </source>
</evidence>
<accession>A0A2H1KMY2</accession>
<dbReference type="EMBL" id="FXZG01000030">
    <property type="protein sequence ID" value="SMY01163.1"/>
    <property type="molecule type" value="Genomic_DNA"/>
</dbReference>